<evidence type="ECO:0000256" key="2">
    <source>
        <dbReference type="ARBA" id="ARBA00006375"/>
    </source>
</evidence>
<dbReference type="GO" id="GO:0016020">
    <property type="term" value="C:membrane"/>
    <property type="evidence" value="ECO:0007669"/>
    <property type="project" value="UniProtKB-SubCell"/>
</dbReference>
<keyword evidence="7" id="KW-1185">Reference proteome</keyword>
<dbReference type="PANTHER" id="PTHR33480">
    <property type="entry name" value="SET DOMAIN-CONTAINING PROTEIN-RELATED"/>
    <property type="match status" value="1"/>
</dbReference>
<dbReference type="Gene3D" id="1.50.40.10">
    <property type="entry name" value="Mitochondrial carrier domain"/>
    <property type="match status" value="1"/>
</dbReference>
<keyword evidence="4" id="KW-0472">Membrane</keyword>
<proteinExistence type="inferred from homology"/>
<feature type="region of interest" description="Disordered" evidence="5">
    <location>
        <begin position="221"/>
        <end position="272"/>
    </location>
</feature>
<evidence type="ECO:0000256" key="1">
    <source>
        <dbReference type="ARBA" id="ARBA00004141"/>
    </source>
</evidence>
<dbReference type="STRING" id="307972.A0A2G8K8C3"/>
<dbReference type="OrthoDB" id="1924968at2759"/>
<dbReference type="InterPro" id="IPR018108">
    <property type="entry name" value="MCP_transmembrane"/>
</dbReference>
<protein>
    <submittedName>
        <fullName evidence="6">Uncharacterized protein</fullName>
    </submittedName>
</protein>
<comment type="similarity">
    <text evidence="2">Belongs to the mitochondrial carrier (TC 2.A.29) family.</text>
</comment>
<evidence type="ECO:0000313" key="7">
    <source>
        <dbReference type="Proteomes" id="UP000230750"/>
    </source>
</evidence>
<reference evidence="6 7" key="1">
    <citation type="journal article" date="2017" name="PLoS Biol.">
        <title>The sea cucumber genome provides insights into morphological evolution and visceral regeneration.</title>
        <authorList>
            <person name="Zhang X."/>
            <person name="Sun L."/>
            <person name="Yuan J."/>
            <person name="Sun Y."/>
            <person name="Gao Y."/>
            <person name="Zhang L."/>
            <person name="Li S."/>
            <person name="Dai H."/>
            <person name="Hamel J.F."/>
            <person name="Liu C."/>
            <person name="Yu Y."/>
            <person name="Liu S."/>
            <person name="Lin W."/>
            <person name="Guo K."/>
            <person name="Jin S."/>
            <person name="Xu P."/>
            <person name="Storey K.B."/>
            <person name="Huan P."/>
            <person name="Zhang T."/>
            <person name="Zhou Y."/>
            <person name="Zhang J."/>
            <person name="Lin C."/>
            <person name="Li X."/>
            <person name="Xing L."/>
            <person name="Huo D."/>
            <person name="Sun M."/>
            <person name="Wang L."/>
            <person name="Mercier A."/>
            <person name="Li F."/>
            <person name="Yang H."/>
            <person name="Xiang J."/>
        </authorList>
    </citation>
    <scope>NUCLEOTIDE SEQUENCE [LARGE SCALE GENOMIC DNA]</scope>
    <source>
        <strain evidence="6">Shaxun</strain>
        <tissue evidence="6">Muscle</tissue>
    </source>
</reference>
<sequence length="478" mass="54416">MDFWKKLNKVILTHLIVFNRRRQGEVSKMTVDDFNQVKKGESHLVEGQMEMMAQWEQELVKVLWRVEVVGKRGRTVPVLMTDFVKSSIDTLMKYRNGAQVSETNKYLFAVAKLDTNSHIRGSDCLREHSNLCGAKQPALLRSTRLRKHIATMSQLMNLRDNELDVLSNYMGHDIHVHRNFYRLPDCAQQVAKISKILFAMEGKGGNPVQLLGKAKSIDELQIDPNEELEVNQSIEESSGEEDSDDDYQPDLPAGKVQKNDVNQISSAESEGCIKRGQKRKMLEGYEEKRKTPTRKKWTELERTAVLKHLHSFIEKRKLPDISLLEVASSKLQYLAYHVTREYHLTSIDTVQKVAGEGGESDRVRKWQVEKVAGKGLFSGFSATLLRDAPFSGIYFMFYSQSKKYIPQETFSPAVMPTINFCRGLAAGLLAAVITQPFDTTKTHMQLNPKKHNSFPQLCNILSRMEALEVSILACYLDA</sequence>
<comment type="subcellular location">
    <subcellularLocation>
        <location evidence="1">Membrane</location>
        <topology evidence="1">Multi-pass membrane protein</topology>
    </subcellularLocation>
</comment>
<dbReference type="Proteomes" id="UP000230750">
    <property type="component" value="Unassembled WGS sequence"/>
</dbReference>
<accession>A0A2G8K8C3</accession>
<dbReference type="Pfam" id="PF00153">
    <property type="entry name" value="Mito_carr"/>
    <property type="match status" value="2"/>
</dbReference>
<keyword evidence="3" id="KW-0812">Transmembrane</keyword>
<evidence type="ECO:0000256" key="3">
    <source>
        <dbReference type="ARBA" id="ARBA00022692"/>
    </source>
</evidence>
<dbReference type="PANTHER" id="PTHR33480:SF1">
    <property type="entry name" value="TYR RECOMBINASE DOMAIN-CONTAINING PROTEIN"/>
    <property type="match status" value="1"/>
</dbReference>
<evidence type="ECO:0000256" key="5">
    <source>
        <dbReference type="SAM" id="MobiDB-lite"/>
    </source>
</evidence>
<feature type="compositionally biased region" description="Polar residues" evidence="5">
    <location>
        <begin position="259"/>
        <end position="268"/>
    </location>
</feature>
<gene>
    <name evidence="6" type="ORF">BSL78_18901</name>
</gene>
<dbReference type="InterPro" id="IPR023395">
    <property type="entry name" value="MCP_dom_sf"/>
</dbReference>
<feature type="compositionally biased region" description="Acidic residues" evidence="5">
    <location>
        <begin position="237"/>
        <end position="248"/>
    </location>
</feature>
<evidence type="ECO:0000313" key="6">
    <source>
        <dbReference type="EMBL" id="PIK44258.1"/>
    </source>
</evidence>
<comment type="caution">
    <text evidence="6">The sequence shown here is derived from an EMBL/GenBank/DDBJ whole genome shotgun (WGS) entry which is preliminary data.</text>
</comment>
<evidence type="ECO:0000256" key="4">
    <source>
        <dbReference type="ARBA" id="ARBA00023136"/>
    </source>
</evidence>
<organism evidence="6 7">
    <name type="scientific">Stichopus japonicus</name>
    <name type="common">Sea cucumber</name>
    <dbReference type="NCBI Taxonomy" id="307972"/>
    <lineage>
        <taxon>Eukaryota</taxon>
        <taxon>Metazoa</taxon>
        <taxon>Echinodermata</taxon>
        <taxon>Eleutherozoa</taxon>
        <taxon>Echinozoa</taxon>
        <taxon>Holothuroidea</taxon>
        <taxon>Aspidochirotacea</taxon>
        <taxon>Aspidochirotida</taxon>
        <taxon>Stichopodidae</taxon>
        <taxon>Apostichopus</taxon>
    </lineage>
</organism>
<name>A0A2G8K8C3_STIJA</name>
<dbReference type="EMBL" id="MRZV01000787">
    <property type="protein sequence ID" value="PIK44258.1"/>
    <property type="molecule type" value="Genomic_DNA"/>
</dbReference>
<dbReference type="SUPFAM" id="SSF103506">
    <property type="entry name" value="Mitochondrial carrier"/>
    <property type="match status" value="1"/>
</dbReference>
<dbReference type="AlphaFoldDB" id="A0A2G8K8C3"/>